<keyword evidence="2" id="KW-1185">Reference proteome</keyword>
<dbReference type="OrthoDB" id="10542649at2759"/>
<organism evidence="1 2">
    <name type="scientific">Neocallimastix californiae</name>
    <dbReference type="NCBI Taxonomy" id="1754190"/>
    <lineage>
        <taxon>Eukaryota</taxon>
        <taxon>Fungi</taxon>
        <taxon>Fungi incertae sedis</taxon>
        <taxon>Chytridiomycota</taxon>
        <taxon>Chytridiomycota incertae sedis</taxon>
        <taxon>Neocallimastigomycetes</taxon>
        <taxon>Neocallimastigales</taxon>
        <taxon>Neocallimastigaceae</taxon>
        <taxon>Neocallimastix</taxon>
    </lineage>
</organism>
<name>A0A1Y2D5T2_9FUNG</name>
<proteinExistence type="predicted"/>
<accession>A0A1Y2D5T2</accession>
<evidence type="ECO:0000313" key="2">
    <source>
        <dbReference type="Proteomes" id="UP000193920"/>
    </source>
</evidence>
<comment type="caution">
    <text evidence="1">The sequence shown here is derived from an EMBL/GenBank/DDBJ whole genome shotgun (WGS) entry which is preliminary data.</text>
</comment>
<reference evidence="1 2" key="1">
    <citation type="submission" date="2016-08" db="EMBL/GenBank/DDBJ databases">
        <title>A Parts List for Fungal Cellulosomes Revealed by Comparative Genomics.</title>
        <authorList>
            <consortium name="DOE Joint Genome Institute"/>
            <person name="Haitjema C.H."/>
            <person name="Gilmore S.P."/>
            <person name="Henske J.K."/>
            <person name="Solomon K.V."/>
            <person name="De Groot R."/>
            <person name="Kuo A."/>
            <person name="Mondo S.J."/>
            <person name="Salamov A.A."/>
            <person name="Labutti K."/>
            <person name="Zhao Z."/>
            <person name="Chiniquy J."/>
            <person name="Barry K."/>
            <person name="Brewer H.M."/>
            <person name="Purvine S.O."/>
            <person name="Wright A.T."/>
            <person name="Boxma B."/>
            <person name="Van Alen T."/>
            <person name="Hackstein J.H."/>
            <person name="Baker S.E."/>
            <person name="Grigoriev I.V."/>
            <person name="O'Malley M.A."/>
        </authorList>
    </citation>
    <scope>NUCLEOTIDE SEQUENCE [LARGE SCALE GENOMIC DNA]</scope>
    <source>
        <strain evidence="1 2">G1</strain>
    </source>
</reference>
<protein>
    <submittedName>
        <fullName evidence="1">Uncharacterized protein</fullName>
    </submittedName>
</protein>
<dbReference type="AlphaFoldDB" id="A0A1Y2D5T2"/>
<gene>
    <name evidence="1" type="ORF">LY90DRAFT_702299</name>
</gene>
<evidence type="ECO:0000313" key="1">
    <source>
        <dbReference type="EMBL" id="ORY54514.1"/>
    </source>
</evidence>
<feature type="non-terminal residue" evidence="1">
    <location>
        <position position="186"/>
    </location>
</feature>
<dbReference type="Proteomes" id="UP000193920">
    <property type="component" value="Unassembled WGS sequence"/>
</dbReference>
<sequence>MKYFMDIEILYEIFYIISKYCPISNSNADTVITDMNNIELSSDSDSSNEVYNINNTNSRNNIVNNSRNSDSENRNINISDNENYNIVTSNLVNSSIGENRGNLSNFLNNESVNIYVTWYRLYNFLLGGRDADITDLNYKKKWNILFKNQIISGDYSKTPFLVRSAALFTEIMPRASTRQGLLFRKY</sequence>
<dbReference type="EMBL" id="MCOG01000084">
    <property type="protein sequence ID" value="ORY54514.1"/>
    <property type="molecule type" value="Genomic_DNA"/>
</dbReference>